<evidence type="ECO:0000313" key="4">
    <source>
        <dbReference type="Proteomes" id="UP000747542"/>
    </source>
</evidence>
<reference evidence="3" key="1">
    <citation type="journal article" date="2021" name="Sci. Adv.">
        <title>The American lobster genome reveals insights on longevity, neural, and immune adaptations.</title>
        <authorList>
            <person name="Polinski J.M."/>
            <person name="Zimin A.V."/>
            <person name="Clark K.F."/>
            <person name="Kohn A.B."/>
            <person name="Sadowski N."/>
            <person name="Timp W."/>
            <person name="Ptitsyn A."/>
            <person name="Khanna P."/>
            <person name="Romanova D.Y."/>
            <person name="Williams P."/>
            <person name="Greenwood S.J."/>
            <person name="Moroz L.L."/>
            <person name="Walt D.R."/>
            <person name="Bodnar A.G."/>
        </authorList>
    </citation>
    <scope>NUCLEOTIDE SEQUENCE</scope>
    <source>
        <strain evidence="3">GMGI-L3</strain>
    </source>
</reference>
<dbReference type="InterPro" id="IPR036188">
    <property type="entry name" value="FAD/NAD-bd_sf"/>
</dbReference>
<proteinExistence type="inferred from homology"/>
<dbReference type="Proteomes" id="UP000747542">
    <property type="component" value="Unassembled WGS sequence"/>
</dbReference>
<comment type="similarity">
    <text evidence="1">Belongs to the GMC oxidoreductase family.</text>
</comment>
<dbReference type="AlphaFoldDB" id="A0A8J5JN52"/>
<evidence type="ECO:0000256" key="1">
    <source>
        <dbReference type="ARBA" id="ARBA00010790"/>
    </source>
</evidence>
<dbReference type="Pfam" id="PF05199">
    <property type="entry name" value="GMC_oxred_C"/>
    <property type="match status" value="1"/>
</dbReference>
<feature type="non-terminal residue" evidence="3">
    <location>
        <position position="1"/>
    </location>
</feature>
<dbReference type="PANTHER" id="PTHR11552">
    <property type="entry name" value="GLUCOSE-METHANOL-CHOLINE GMC OXIDOREDUCTASE"/>
    <property type="match status" value="1"/>
</dbReference>
<evidence type="ECO:0000259" key="2">
    <source>
        <dbReference type="Pfam" id="PF05199"/>
    </source>
</evidence>
<organism evidence="3 4">
    <name type="scientific">Homarus americanus</name>
    <name type="common">American lobster</name>
    <dbReference type="NCBI Taxonomy" id="6706"/>
    <lineage>
        <taxon>Eukaryota</taxon>
        <taxon>Metazoa</taxon>
        <taxon>Ecdysozoa</taxon>
        <taxon>Arthropoda</taxon>
        <taxon>Crustacea</taxon>
        <taxon>Multicrustacea</taxon>
        <taxon>Malacostraca</taxon>
        <taxon>Eumalacostraca</taxon>
        <taxon>Eucarida</taxon>
        <taxon>Decapoda</taxon>
        <taxon>Pleocyemata</taxon>
        <taxon>Astacidea</taxon>
        <taxon>Nephropoidea</taxon>
        <taxon>Nephropidae</taxon>
        <taxon>Homarus</taxon>
    </lineage>
</organism>
<protein>
    <submittedName>
        <fullName evidence="3">Glucose dehydrogenase [FAD quinone]-like 10</fullName>
    </submittedName>
</protein>
<dbReference type="InterPro" id="IPR007867">
    <property type="entry name" value="GMC_OxRtase_C"/>
</dbReference>
<dbReference type="Gene3D" id="3.30.560.10">
    <property type="entry name" value="Glucose Oxidase, domain 3"/>
    <property type="match status" value="1"/>
</dbReference>
<dbReference type="EMBL" id="JAHLQT010033419">
    <property type="protein sequence ID" value="KAG7159348.1"/>
    <property type="molecule type" value="Genomic_DNA"/>
</dbReference>
<accession>A0A8J5JN52</accession>
<feature type="domain" description="Glucose-methanol-choline oxidoreductase C-terminal" evidence="2">
    <location>
        <begin position="128"/>
        <end position="268"/>
    </location>
</feature>
<keyword evidence="4" id="KW-1185">Reference proteome</keyword>
<name>A0A8J5JN52_HOMAM</name>
<dbReference type="Gene3D" id="3.50.50.60">
    <property type="entry name" value="FAD/NAD(P)-binding domain"/>
    <property type="match status" value="1"/>
</dbReference>
<dbReference type="PANTHER" id="PTHR11552:SF227">
    <property type="entry name" value="GLUCOSE DEHYDROGENASE [FAD, QUINONE]-LIKE PROTEIN"/>
    <property type="match status" value="1"/>
</dbReference>
<dbReference type="GO" id="GO:0016614">
    <property type="term" value="F:oxidoreductase activity, acting on CH-OH group of donors"/>
    <property type="evidence" value="ECO:0007669"/>
    <property type="project" value="InterPro"/>
</dbReference>
<sequence length="285" mass="31381">MEVVADVPGVGQNLQDHLGVYGLTWTIPNTASLASLFDTSALDDYVMYKEGPYSAPMGDYGSAWVKVMGGGDPQYPDIQLYLSPTSFHGDHGLFIPYIYGMDQMKYLSYYSQIFGQTGFTLMVSLLRPKSRGTITLKSSNPKDKPVIDPKFLSDKEDLLTLAKGVRFALQLGETSALKSQGATFYNKAVPGCESVAHRNKYFICYVQHMASSYWHPAGTCKMGPTTDPLAVVDDRLRVYRVSGLRVVDTSIMPVIVSGSTNIPTIMIAEKATDLIKSDWDVEIDV</sequence>
<dbReference type="GO" id="GO:0050660">
    <property type="term" value="F:flavin adenine dinucleotide binding"/>
    <property type="evidence" value="ECO:0007669"/>
    <property type="project" value="InterPro"/>
</dbReference>
<dbReference type="InterPro" id="IPR012132">
    <property type="entry name" value="GMC_OxRdtase"/>
</dbReference>
<gene>
    <name evidence="3" type="primary">Gld-L10</name>
    <name evidence="3" type="ORF">Hamer_G021091</name>
</gene>
<dbReference type="SUPFAM" id="SSF51905">
    <property type="entry name" value="FAD/NAD(P)-binding domain"/>
    <property type="match status" value="1"/>
</dbReference>
<evidence type="ECO:0000313" key="3">
    <source>
        <dbReference type="EMBL" id="KAG7159348.1"/>
    </source>
</evidence>
<comment type="caution">
    <text evidence="3">The sequence shown here is derived from an EMBL/GenBank/DDBJ whole genome shotgun (WGS) entry which is preliminary data.</text>
</comment>
<dbReference type="SUPFAM" id="SSF54373">
    <property type="entry name" value="FAD-linked reductases, C-terminal domain"/>
    <property type="match status" value="1"/>
</dbReference>